<dbReference type="InterPro" id="IPR004839">
    <property type="entry name" value="Aminotransferase_I/II_large"/>
</dbReference>
<comment type="cofactor">
    <cofactor evidence="1 5">
        <name>pyridoxal 5'-phosphate</name>
        <dbReference type="ChEBI" id="CHEBI:597326"/>
    </cofactor>
</comment>
<evidence type="ECO:0000256" key="4">
    <source>
        <dbReference type="ARBA" id="ARBA00022898"/>
    </source>
</evidence>
<dbReference type="PANTHER" id="PTHR13693">
    <property type="entry name" value="CLASS II AMINOTRANSFERASE/8-AMINO-7-OXONONANOATE SYNTHASE"/>
    <property type="match status" value="1"/>
</dbReference>
<organism evidence="7 8">
    <name type="scientific">Lacihabitans lacunae</name>
    <dbReference type="NCBI Taxonomy" id="1028214"/>
    <lineage>
        <taxon>Bacteria</taxon>
        <taxon>Pseudomonadati</taxon>
        <taxon>Bacteroidota</taxon>
        <taxon>Cytophagia</taxon>
        <taxon>Cytophagales</taxon>
        <taxon>Leadbetterellaceae</taxon>
        <taxon>Lacihabitans</taxon>
    </lineage>
</organism>
<dbReference type="Pfam" id="PF00155">
    <property type="entry name" value="Aminotran_1_2"/>
    <property type="match status" value="1"/>
</dbReference>
<evidence type="ECO:0000256" key="5">
    <source>
        <dbReference type="RuleBase" id="RU003693"/>
    </source>
</evidence>
<feature type="domain" description="Aminotransferase class I/classII large" evidence="6">
    <location>
        <begin position="46"/>
        <end position="396"/>
    </location>
</feature>
<evidence type="ECO:0000256" key="3">
    <source>
        <dbReference type="ARBA" id="ARBA00022679"/>
    </source>
</evidence>
<keyword evidence="8" id="KW-1185">Reference proteome</keyword>
<comment type="pathway">
    <text evidence="2">Lipid metabolism.</text>
</comment>
<dbReference type="PROSITE" id="PS00599">
    <property type="entry name" value="AA_TRANSFER_CLASS_2"/>
    <property type="match status" value="1"/>
</dbReference>
<gene>
    <name evidence="7" type="ORF">ACFOOI_04980</name>
</gene>
<keyword evidence="3" id="KW-0808">Transferase</keyword>
<reference evidence="8" key="1">
    <citation type="journal article" date="2019" name="Int. J. Syst. Evol. Microbiol.">
        <title>The Global Catalogue of Microorganisms (GCM) 10K type strain sequencing project: providing services to taxonomists for standard genome sequencing and annotation.</title>
        <authorList>
            <consortium name="The Broad Institute Genomics Platform"/>
            <consortium name="The Broad Institute Genome Sequencing Center for Infectious Disease"/>
            <person name="Wu L."/>
            <person name="Ma J."/>
        </authorList>
    </citation>
    <scope>NUCLEOTIDE SEQUENCE [LARGE SCALE GENOMIC DNA]</scope>
    <source>
        <strain evidence="8">CECT 7956</strain>
    </source>
</reference>
<evidence type="ECO:0000313" key="8">
    <source>
        <dbReference type="Proteomes" id="UP001595616"/>
    </source>
</evidence>
<dbReference type="EMBL" id="JBHRYQ010000001">
    <property type="protein sequence ID" value="MFC3809997.1"/>
    <property type="molecule type" value="Genomic_DNA"/>
</dbReference>
<evidence type="ECO:0000256" key="1">
    <source>
        <dbReference type="ARBA" id="ARBA00001933"/>
    </source>
</evidence>
<evidence type="ECO:0000256" key="2">
    <source>
        <dbReference type="ARBA" id="ARBA00005189"/>
    </source>
</evidence>
<dbReference type="Gene3D" id="3.40.640.10">
    <property type="entry name" value="Type I PLP-dependent aspartate aminotransferase-like (Major domain)"/>
    <property type="match status" value="1"/>
</dbReference>
<comment type="caution">
    <text evidence="7">The sequence shown here is derived from an EMBL/GenBank/DDBJ whole genome shotgun (WGS) entry which is preliminary data.</text>
</comment>
<evidence type="ECO:0000259" key="6">
    <source>
        <dbReference type="Pfam" id="PF00155"/>
    </source>
</evidence>
<dbReference type="Proteomes" id="UP001595616">
    <property type="component" value="Unassembled WGS sequence"/>
</dbReference>
<dbReference type="InterPro" id="IPR015424">
    <property type="entry name" value="PyrdxlP-dep_Trfase"/>
</dbReference>
<dbReference type="InterPro" id="IPR050087">
    <property type="entry name" value="AON_synthase_class-II"/>
</dbReference>
<name>A0ABV7YUS6_9BACT</name>
<dbReference type="InterPro" id="IPR015421">
    <property type="entry name" value="PyrdxlP-dep_Trfase_major"/>
</dbReference>
<dbReference type="InterPro" id="IPR015422">
    <property type="entry name" value="PyrdxlP-dep_Trfase_small"/>
</dbReference>
<dbReference type="Gene3D" id="3.90.1150.10">
    <property type="entry name" value="Aspartate Aminotransferase, domain 1"/>
    <property type="match status" value="1"/>
</dbReference>
<dbReference type="GO" id="GO:0008483">
    <property type="term" value="F:transaminase activity"/>
    <property type="evidence" value="ECO:0007669"/>
    <property type="project" value="UniProtKB-KW"/>
</dbReference>
<accession>A0ABV7YUS6</accession>
<protein>
    <submittedName>
        <fullName evidence="7">Aminotransferase class I/II-fold pyridoxal phosphate-dependent enzyme</fullName>
    </submittedName>
</protein>
<keyword evidence="4 5" id="KW-0663">Pyridoxal phosphate</keyword>
<comment type="similarity">
    <text evidence="5">Belongs to the class-II pyridoxal-phosphate-dependent aminotransferase family.</text>
</comment>
<keyword evidence="7" id="KW-0032">Aminotransferase</keyword>
<dbReference type="SUPFAM" id="SSF53383">
    <property type="entry name" value="PLP-dependent transferases"/>
    <property type="match status" value="1"/>
</dbReference>
<dbReference type="InterPro" id="IPR001917">
    <property type="entry name" value="Aminotrans_II_pyridoxalP_BS"/>
</dbReference>
<sequence length="423" mass="47414">MAKSIFDKIKENKSPLGAVSGVGHHYFTFPVLEGETGPYMKFNGKTVLNWSLNNYLGLSNHPEVREADANAIINYGLSYPMGSRMMSANSYQHEEFERQLADFSEKEAAFLMNFGYQGIMSVIESVVDHRDVIVYDAESHACLIDGIRLHKAKGGIYYKYNHNDMASLELNLKRASKYVSQTGGGILVITEGVFGMTGQVGKLDEIANLKESYNFSLLVDDAHGFGVLGPNGKGTGEFFDVQDKIDIYFATFTKAMSSMGAFVGAKEEVILYLKYSARSQIYAKALPMGYVLGGMKRLEMIRTQPHLREKLWNIANKLQAGLIKEGFNLETTNCHVTPVYFHQNFTRDEVCNMVIDLRENMNIFCSVVIYPVVAKGVIMLRLIPTATHSEADVEYTILCFKKIRSKLNAGLYNHEIPSREVFA</sequence>
<evidence type="ECO:0000313" key="7">
    <source>
        <dbReference type="EMBL" id="MFC3809997.1"/>
    </source>
</evidence>
<dbReference type="RefSeq" id="WP_379835720.1">
    <property type="nucleotide sequence ID" value="NZ_JBHRYQ010000001.1"/>
</dbReference>
<proteinExistence type="inferred from homology"/>